<dbReference type="SUPFAM" id="SSF53098">
    <property type="entry name" value="Ribonuclease H-like"/>
    <property type="match status" value="1"/>
</dbReference>
<dbReference type="PANTHER" id="PTHR10642:SF26">
    <property type="entry name" value="RIBONUCLEASE H1"/>
    <property type="match status" value="1"/>
</dbReference>
<comment type="similarity">
    <text evidence="2">Belongs to the RNase H family.</text>
</comment>
<evidence type="ECO:0000259" key="8">
    <source>
        <dbReference type="PROSITE" id="PS50879"/>
    </source>
</evidence>
<keyword evidence="10" id="KW-1185">Reference proteome</keyword>
<dbReference type="EMBL" id="CP114052">
    <property type="protein sequence ID" value="WAW13998.1"/>
    <property type="molecule type" value="Genomic_DNA"/>
</dbReference>
<name>A0ABY7JPQ4_9FIRM</name>
<keyword evidence="6" id="KW-0255">Endonuclease</keyword>
<dbReference type="EC" id="3.1.26.4" evidence="3"/>
<dbReference type="InterPro" id="IPR012337">
    <property type="entry name" value="RNaseH-like_sf"/>
</dbReference>
<evidence type="ECO:0000256" key="3">
    <source>
        <dbReference type="ARBA" id="ARBA00012180"/>
    </source>
</evidence>
<sequence>MKKNKFYAVRNGKVNGIYLSWNDCKEMISGFSNASYKSFEDPYEAIDYLLARGKYEDIKINYKEDNKILNNLTEGNKVSIDKSMIYETKTLHIDDGADDNDTYEAYVDGSFETSKKVYGSGVVILKNGKIIETMSKKGSNINNLSMRNVAGEIEAAIIAIDYAIKNNIGTLNIHFDYNGIEKWCTGEWKANKDGTKYYKQFCDEAKKKIKINFIKVKAHTGVEFNELADKLAKESIL</sequence>
<evidence type="ECO:0000313" key="10">
    <source>
        <dbReference type="Proteomes" id="UP001164187"/>
    </source>
</evidence>
<dbReference type="SUPFAM" id="SSF55658">
    <property type="entry name" value="L9 N-domain-like"/>
    <property type="match status" value="1"/>
</dbReference>
<dbReference type="PROSITE" id="PS50879">
    <property type="entry name" value="RNASE_H_1"/>
    <property type="match status" value="1"/>
</dbReference>
<keyword evidence="5" id="KW-0479">Metal-binding</keyword>
<keyword evidence="4" id="KW-0540">Nuclease</keyword>
<dbReference type="InterPro" id="IPR009027">
    <property type="entry name" value="Ribosomal_bL9/RNase_H1_N"/>
</dbReference>
<evidence type="ECO:0000256" key="6">
    <source>
        <dbReference type="ARBA" id="ARBA00022759"/>
    </source>
</evidence>
<feature type="domain" description="RNase H type-1" evidence="8">
    <location>
        <begin position="99"/>
        <end position="237"/>
    </location>
</feature>
<keyword evidence="7" id="KW-0378">Hydrolase</keyword>
<protein>
    <recommendedName>
        <fullName evidence="3">ribonuclease H</fullName>
        <ecNumber evidence="3">3.1.26.4</ecNumber>
    </recommendedName>
</protein>
<gene>
    <name evidence="9" type="ORF">O0R46_05170</name>
</gene>
<evidence type="ECO:0000256" key="5">
    <source>
        <dbReference type="ARBA" id="ARBA00022723"/>
    </source>
</evidence>
<evidence type="ECO:0000256" key="1">
    <source>
        <dbReference type="ARBA" id="ARBA00000077"/>
    </source>
</evidence>
<dbReference type="Gene3D" id="3.40.970.10">
    <property type="entry name" value="Ribonuclease H1, N-terminal domain"/>
    <property type="match status" value="1"/>
</dbReference>
<dbReference type="Gene3D" id="3.30.420.10">
    <property type="entry name" value="Ribonuclease H-like superfamily/Ribonuclease H"/>
    <property type="match status" value="1"/>
</dbReference>
<evidence type="ECO:0000256" key="7">
    <source>
        <dbReference type="ARBA" id="ARBA00022801"/>
    </source>
</evidence>
<dbReference type="Pfam" id="PF00075">
    <property type="entry name" value="RNase_H"/>
    <property type="match status" value="1"/>
</dbReference>
<reference evidence="9" key="1">
    <citation type="submission" date="2022-12" db="EMBL/GenBank/DDBJ databases">
        <title>Peptostreptococcus.</title>
        <authorList>
            <person name="Lee S.H."/>
        </authorList>
    </citation>
    <scope>NUCLEOTIDE SEQUENCE</scope>
    <source>
        <strain evidence="9">CBA3647</strain>
    </source>
</reference>
<dbReference type="RefSeq" id="WP_269310660.1">
    <property type="nucleotide sequence ID" value="NZ_CP114052.1"/>
</dbReference>
<evidence type="ECO:0000313" key="9">
    <source>
        <dbReference type="EMBL" id="WAW13998.1"/>
    </source>
</evidence>
<dbReference type="InterPro" id="IPR011320">
    <property type="entry name" value="RNase_H1_N"/>
</dbReference>
<accession>A0ABY7JPQ4</accession>
<dbReference type="PANTHER" id="PTHR10642">
    <property type="entry name" value="RIBONUCLEASE H1"/>
    <property type="match status" value="1"/>
</dbReference>
<dbReference type="InterPro" id="IPR036397">
    <property type="entry name" value="RNaseH_sf"/>
</dbReference>
<dbReference type="Pfam" id="PF01693">
    <property type="entry name" value="Cauli_VI"/>
    <property type="match status" value="1"/>
</dbReference>
<dbReference type="InterPro" id="IPR050092">
    <property type="entry name" value="RNase_H"/>
</dbReference>
<dbReference type="Proteomes" id="UP001164187">
    <property type="component" value="Chromosome"/>
</dbReference>
<comment type="catalytic activity">
    <reaction evidence="1">
        <text>Endonucleolytic cleavage to 5'-phosphomonoester.</text>
        <dbReference type="EC" id="3.1.26.4"/>
    </reaction>
</comment>
<proteinExistence type="inferred from homology"/>
<dbReference type="InterPro" id="IPR002156">
    <property type="entry name" value="RNaseH_domain"/>
</dbReference>
<evidence type="ECO:0000256" key="4">
    <source>
        <dbReference type="ARBA" id="ARBA00022722"/>
    </source>
</evidence>
<evidence type="ECO:0000256" key="2">
    <source>
        <dbReference type="ARBA" id="ARBA00005300"/>
    </source>
</evidence>
<organism evidence="9 10">
    <name type="scientific">Peptostreptococcus equinus</name>
    <dbReference type="NCBI Taxonomy" id="3003601"/>
    <lineage>
        <taxon>Bacteria</taxon>
        <taxon>Bacillati</taxon>
        <taxon>Bacillota</taxon>
        <taxon>Clostridia</taxon>
        <taxon>Peptostreptococcales</taxon>
        <taxon>Peptostreptococcaceae</taxon>
        <taxon>Peptostreptococcus</taxon>
    </lineage>
</organism>
<dbReference type="InterPro" id="IPR037056">
    <property type="entry name" value="RNase_H1_N_sf"/>
</dbReference>